<reference evidence="1 2" key="1">
    <citation type="journal article" date="2011" name="PLoS Pathog.">
        <title>Endophytic Life Strategies Decoded by Genome and Transcriptome Analyses of the Mutualistic Root Symbiont Piriformospora indica.</title>
        <authorList>
            <person name="Zuccaro A."/>
            <person name="Lahrmann U."/>
            <person name="Guldener U."/>
            <person name="Langen G."/>
            <person name="Pfiffi S."/>
            <person name="Biedenkopf D."/>
            <person name="Wong P."/>
            <person name="Samans B."/>
            <person name="Grimm C."/>
            <person name="Basiewicz M."/>
            <person name="Murat C."/>
            <person name="Martin F."/>
            <person name="Kogel K.H."/>
        </authorList>
    </citation>
    <scope>NUCLEOTIDE SEQUENCE [LARGE SCALE GENOMIC DNA]</scope>
    <source>
        <strain evidence="1 2">DSM 11827</strain>
    </source>
</reference>
<evidence type="ECO:0000313" key="2">
    <source>
        <dbReference type="Proteomes" id="UP000007148"/>
    </source>
</evidence>
<dbReference type="AlphaFoldDB" id="G4THM1"/>
<dbReference type="Proteomes" id="UP000007148">
    <property type="component" value="Unassembled WGS sequence"/>
</dbReference>
<dbReference type="InParanoid" id="G4THM1"/>
<protein>
    <submittedName>
        <fullName evidence="1">Uncharacterized protein</fullName>
    </submittedName>
</protein>
<evidence type="ECO:0000313" key="1">
    <source>
        <dbReference type="EMBL" id="CCA70816.1"/>
    </source>
</evidence>
<dbReference type="HOGENOM" id="CLU_2905004_0_0_1"/>
<keyword evidence="2" id="KW-1185">Reference proteome</keyword>
<comment type="caution">
    <text evidence="1">The sequence shown here is derived from an EMBL/GenBank/DDBJ whole genome shotgun (WGS) entry which is preliminary data.</text>
</comment>
<organism evidence="1 2">
    <name type="scientific">Serendipita indica (strain DSM 11827)</name>
    <name type="common">Root endophyte fungus</name>
    <name type="synonym">Piriformospora indica</name>
    <dbReference type="NCBI Taxonomy" id="1109443"/>
    <lineage>
        <taxon>Eukaryota</taxon>
        <taxon>Fungi</taxon>
        <taxon>Dikarya</taxon>
        <taxon>Basidiomycota</taxon>
        <taxon>Agaricomycotina</taxon>
        <taxon>Agaricomycetes</taxon>
        <taxon>Sebacinales</taxon>
        <taxon>Serendipitaceae</taxon>
        <taxon>Serendipita</taxon>
    </lineage>
</organism>
<sequence>MLTKAQGDEVDHDSKKQNVKCIDVASALKQLHYLDCDEQASTQSQLRKAPHIMDIDITQNAN</sequence>
<accession>G4THM1</accession>
<name>G4THM1_SERID</name>
<proteinExistence type="predicted"/>
<gene>
    <name evidence="1" type="ORF">PIIN_04751</name>
</gene>
<dbReference type="EMBL" id="CAFZ01000095">
    <property type="protein sequence ID" value="CCA70816.1"/>
    <property type="molecule type" value="Genomic_DNA"/>
</dbReference>